<evidence type="ECO:0000313" key="1">
    <source>
        <dbReference type="EMBL" id="MTI27999.1"/>
    </source>
</evidence>
<sequence>MRYITVILLATSLLYACQHSGEEMDSRQAFQQEHPEFSGYSLEYEAVSLPDNLHASLFANPLSGKVLVYLTYTGEEENISIFSHDALSITASEGGRAPVKEMVPANSTNSNSSFIALFDLVNDRWFYKETGLSGDLCPSYSLEIAPLNQALNFEIDEAEYKLYLDKYGMEKSATLYDVAIDTVVQRNYQINNGMASFLHTDVHELSLAGVNLHLQAYQIGDSLKLAVKLVNHSNYELLIQPDVFIIKSGGQLLQPGTHNTEMVHLRKGDRFIRDFAYFPDQKIAQFVLLKEAIQIIMDENTSNLFAENIRLSEQIHPARNL</sequence>
<keyword evidence="2" id="KW-1185">Reference proteome</keyword>
<gene>
    <name evidence="1" type="ORF">E1163_23785</name>
</gene>
<comment type="caution">
    <text evidence="1">The sequence shown here is derived from an EMBL/GenBank/DDBJ whole genome shotgun (WGS) entry which is preliminary data.</text>
</comment>
<protein>
    <submittedName>
        <fullName evidence="1">Uncharacterized protein</fullName>
    </submittedName>
</protein>
<evidence type="ECO:0000313" key="2">
    <source>
        <dbReference type="Proteomes" id="UP000798808"/>
    </source>
</evidence>
<proteinExistence type="predicted"/>
<dbReference type="EMBL" id="SMLW01000650">
    <property type="protein sequence ID" value="MTI27999.1"/>
    <property type="molecule type" value="Genomic_DNA"/>
</dbReference>
<dbReference type="Proteomes" id="UP000798808">
    <property type="component" value="Unassembled WGS sequence"/>
</dbReference>
<accession>A0ABW9RUU3</accession>
<dbReference type="PROSITE" id="PS51257">
    <property type="entry name" value="PROKAR_LIPOPROTEIN"/>
    <property type="match status" value="1"/>
</dbReference>
<reference evidence="1 2" key="1">
    <citation type="submission" date="2019-02" db="EMBL/GenBank/DDBJ databases">
        <authorList>
            <person name="Goldberg S.R."/>
            <person name="Haltli B.A."/>
            <person name="Correa H."/>
            <person name="Russell K.G."/>
        </authorList>
    </citation>
    <scope>NUCLEOTIDE SEQUENCE [LARGE SCALE GENOMIC DNA]</scope>
    <source>
        <strain evidence="1 2">JCM 16186</strain>
    </source>
</reference>
<dbReference type="RefSeq" id="WP_155175084.1">
    <property type="nucleotide sequence ID" value="NZ_BAAAFL010000053.1"/>
</dbReference>
<organism evidence="1 2">
    <name type="scientific">Fulvivirga kasyanovii</name>
    <dbReference type="NCBI Taxonomy" id="396812"/>
    <lineage>
        <taxon>Bacteria</taxon>
        <taxon>Pseudomonadati</taxon>
        <taxon>Bacteroidota</taxon>
        <taxon>Cytophagia</taxon>
        <taxon>Cytophagales</taxon>
        <taxon>Fulvivirgaceae</taxon>
        <taxon>Fulvivirga</taxon>
    </lineage>
</organism>
<name>A0ABW9RUU3_9BACT</name>